<gene>
    <name evidence="1" type="ORF">OSB04_008397</name>
</gene>
<comment type="caution">
    <text evidence="1">The sequence shown here is derived from an EMBL/GenBank/DDBJ whole genome shotgun (WGS) entry which is preliminary data.</text>
</comment>
<dbReference type="EMBL" id="JARYMX010000002">
    <property type="protein sequence ID" value="KAJ9563237.1"/>
    <property type="molecule type" value="Genomic_DNA"/>
</dbReference>
<organism evidence="1 2">
    <name type="scientific">Centaurea solstitialis</name>
    <name type="common">yellow star-thistle</name>
    <dbReference type="NCBI Taxonomy" id="347529"/>
    <lineage>
        <taxon>Eukaryota</taxon>
        <taxon>Viridiplantae</taxon>
        <taxon>Streptophyta</taxon>
        <taxon>Embryophyta</taxon>
        <taxon>Tracheophyta</taxon>
        <taxon>Spermatophyta</taxon>
        <taxon>Magnoliopsida</taxon>
        <taxon>eudicotyledons</taxon>
        <taxon>Gunneridae</taxon>
        <taxon>Pentapetalae</taxon>
        <taxon>asterids</taxon>
        <taxon>campanulids</taxon>
        <taxon>Asterales</taxon>
        <taxon>Asteraceae</taxon>
        <taxon>Carduoideae</taxon>
        <taxon>Cardueae</taxon>
        <taxon>Centaureinae</taxon>
        <taxon>Centaurea</taxon>
    </lineage>
</organism>
<evidence type="ECO:0008006" key="3">
    <source>
        <dbReference type="Google" id="ProtNLM"/>
    </source>
</evidence>
<evidence type="ECO:0000313" key="2">
    <source>
        <dbReference type="Proteomes" id="UP001172457"/>
    </source>
</evidence>
<dbReference type="AlphaFoldDB" id="A0AA38WJF5"/>
<protein>
    <recommendedName>
        <fullName evidence="3">Retrotransposon gag domain-containing protein</fullName>
    </recommendedName>
</protein>
<sequence length="159" mass="18063">MRVVEELLPLSLQELCLNVREISKESDNLVLDDGDYAKWSGMTSDQIRELVAEEVNHAFNDMIPELINQVRDQFTALLEERLATVTTAGGGPQRGFTYRDFAACSPPEFKGELDPSAALRWVMEWVFHTCGCLENLKVRYALNLLRGSAKEWWKLQAAN</sequence>
<reference evidence="1" key="1">
    <citation type="submission" date="2023-03" db="EMBL/GenBank/DDBJ databases">
        <title>Chromosome-scale reference genome and RAD-based genetic map of yellow starthistle (Centaurea solstitialis) reveal putative structural variation and QTLs associated with invader traits.</title>
        <authorList>
            <person name="Reatini B."/>
            <person name="Cang F.A."/>
            <person name="Jiang Q."/>
            <person name="Mckibben M.T.W."/>
            <person name="Barker M.S."/>
            <person name="Rieseberg L.H."/>
            <person name="Dlugosch K.M."/>
        </authorList>
    </citation>
    <scope>NUCLEOTIDE SEQUENCE</scope>
    <source>
        <strain evidence="1">CAN-66</strain>
        <tissue evidence="1">Leaf</tissue>
    </source>
</reference>
<name>A0AA38WJF5_9ASTR</name>
<proteinExistence type="predicted"/>
<keyword evidence="2" id="KW-1185">Reference proteome</keyword>
<accession>A0AA38WJF5</accession>
<dbReference type="Proteomes" id="UP001172457">
    <property type="component" value="Chromosome 2"/>
</dbReference>
<evidence type="ECO:0000313" key="1">
    <source>
        <dbReference type="EMBL" id="KAJ9563237.1"/>
    </source>
</evidence>